<evidence type="ECO:0000313" key="2">
    <source>
        <dbReference type="Proteomes" id="UP001162741"/>
    </source>
</evidence>
<keyword evidence="2" id="KW-1185">Reference proteome</keyword>
<accession>A0ABY6J080</accession>
<name>A0ABY6J080_9BACT</name>
<dbReference type="Proteomes" id="UP001162741">
    <property type="component" value="Chromosome"/>
</dbReference>
<protein>
    <recommendedName>
        <fullName evidence="3">Lipoprotein</fullName>
    </recommendedName>
</protein>
<gene>
    <name evidence="1" type="ORF">MKQ68_23640</name>
</gene>
<dbReference type="PROSITE" id="PS51257">
    <property type="entry name" value="PROKAR_LIPOPROTEIN"/>
    <property type="match status" value="1"/>
</dbReference>
<sequence length="49" mass="5331">MKKWLLVIWVASMAAGCASQKTGCPGSNFYSGGNAKQNKRAAKHMNKLF</sequence>
<evidence type="ECO:0008006" key="3">
    <source>
        <dbReference type="Google" id="ProtNLM"/>
    </source>
</evidence>
<dbReference type="EMBL" id="CP107006">
    <property type="protein sequence ID" value="UYQ93078.1"/>
    <property type="molecule type" value="Genomic_DNA"/>
</dbReference>
<reference evidence="1" key="1">
    <citation type="submission" date="2022-10" db="EMBL/GenBank/DDBJ databases">
        <title>Chitinophaga sp. nov., isolated from soil.</title>
        <authorList>
            <person name="Jeon C.O."/>
        </authorList>
    </citation>
    <scope>NUCLEOTIDE SEQUENCE</scope>
    <source>
        <strain evidence="1">R8</strain>
    </source>
</reference>
<organism evidence="1 2">
    <name type="scientific">Chitinophaga horti</name>
    <dbReference type="NCBI Taxonomy" id="2920382"/>
    <lineage>
        <taxon>Bacteria</taxon>
        <taxon>Pseudomonadati</taxon>
        <taxon>Bacteroidota</taxon>
        <taxon>Chitinophagia</taxon>
        <taxon>Chitinophagales</taxon>
        <taxon>Chitinophagaceae</taxon>
        <taxon>Chitinophaga</taxon>
    </lineage>
</organism>
<proteinExistence type="predicted"/>
<evidence type="ECO:0000313" key="1">
    <source>
        <dbReference type="EMBL" id="UYQ93078.1"/>
    </source>
</evidence>
<dbReference type="RefSeq" id="WP_264281215.1">
    <property type="nucleotide sequence ID" value="NZ_CP107006.1"/>
</dbReference>